<accession>A0A7D5F7H8</accession>
<dbReference type="AlphaFoldDB" id="A0A7D5F7H8"/>
<reference evidence="1 2" key="1">
    <citation type="submission" date="2020-06" db="EMBL/GenBank/DDBJ databases">
        <authorList>
            <person name="Jo H."/>
        </authorList>
    </citation>
    <scope>NUCLEOTIDE SEQUENCE [LARGE SCALE GENOMIC DNA]</scope>
    <source>
        <strain evidence="1 2">I46</strain>
    </source>
</reference>
<dbReference type="EMBL" id="CP058316">
    <property type="protein sequence ID" value="QLD10909.1"/>
    <property type="molecule type" value="Genomic_DNA"/>
</dbReference>
<sequence>MTRVSQVELATYLTEWLAAPSLPLEVRRAAYDDPAPRSWEVAAWETPTCTVPIAEFTEWAEAQRFADERARWALAQGAWPRRWNLSYRPDGSWGAFGYWEPQHATQPEHTNGSTT</sequence>
<protein>
    <submittedName>
        <fullName evidence="1">Uncharacterized protein</fullName>
    </submittedName>
</protein>
<organism evidence="1 2">
    <name type="scientific">Microbacterium oleivorans</name>
    <dbReference type="NCBI Taxonomy" id="273677"/>
    <lineage>
        <taxon>Bacteria</taxon>
        <taxon>Bacillati</taxon>
        <taxon>Actinomycetota</taxon>
        <taxon>Actinomycetes</taxon>
        <taxon>Micrococcales</taxon>
        <taxon>Microbacteriaceae</taxon>
        <taxon>Microbacterium</taxon>
    </lineage>
</organism>
<evidence type="ECO:0000313" key="1">
    <source>
        <dbReference type="EMBL" id="QLD10909.1"/>
    </source>
</evidence>
<name>A0A7D5F7H8_9MICO</name>
<proteinExistence type="predicted"/>
<dbReference type="Proteomes" id="UP000509638">
    <property type="component" value="Chromosome"/>
</dbReference>
<gene>
    <name evidence="1" type="ORF">HW566_03375</name>
</gene>
<evidence type="ECO:0000313" key="2">
    <source>
        <dbReference type="Proteomes" id="UP000509638"/>
    </source>
</evidence>
<dbReference type="RefSeq" id="WP_178010413.1">
    <property type="nucleotide sequence ID" value="NZ_CP058316.1"/>
</dbReference>